<dbReference type="CDD" id="cd00707">
    <property type="entry name" value="Pancreat_lipase_like"/>
    <property type="match status" value="1"/>
</dbReference>
<dbReference type="PANTHER" id="PTHR11610">
    <property type="entry name" value="LIPASE"/>
    <property type="match status" value="1"/>
</dbReference>
<evidence type="ECO:0000256" key="3">
    <source>
        <dbReference type="ARBA" id="ARBA00004613"/>
    </source>
</evidence>
<evidence type="ECO:0000256" key="19">
    <source>
        <dbReference type="ARBA" id="ARBA00030539"/>
    </source>
</evidence>
<evidence type="ECO:0000256" key="9">
    <source>
        <dbReference type="ARBA" id="ARBA00019624"/>
    </source>
</evidence>
<evidence type="ECO:0000256" key="21">
    <source>
        <dbReference type="ARBA" id="ARBA00045615"/>
    </source>
</evidence>
<dbReference type="HOGENOM" id="CLU_027171_1_1_1"/>
<feature type="region of interest" description="Disordered" evidence="36">
    <location>
        <begin position="35"/>
        <end position="62"/>
    </location>
</feature>
<evidence type="ECO:0000256" key="13">
    <source>
        <dbReference type="ARBA" id="ARBA00022801"/>
    </source>
</evidence>
<evidence type="ECO:0000256" key="24">
    <source>
        <dbReference type="ARBA" id="ARBA00047699"/>
    </source>
</evidence>
<dbReference type="PIRSF" id="PIRSF000865">
    <property type="entry name" value="Lipoprotein_lipase_LIPH"/>
    <property type="match status" value="1"/>
</dbReference>
<feature type="binding site" evidence="33">
    <location>
        <position position="238"/>
    </location>
    <ligand>
        <name>Ca(2+)</name>
        <dbReference type="ChEBI" id="CHEBI:29108"/>
    </ligand>
</feature>
<feature type="chain" id="PRO_5003344384" description="Hepatic triacylglycerol lipase" evidence="37">
    <location>
        <begin position="22"/>
        <end position="524"/>
    </location>
</feature>
<dbReference type="InParanoid" id="F6PXQ2"/>
<dbReference type="SUPFAM" id="SSF49723">
    <property type="entry name" value="Lipase/lipooxygenase domain (PLAT/LH2 domain)"/>
    <property type="match status" value="1"/>
</dbReference>
<dbReference type="Gene3D" id="3.40.50.1820">
    <property type="entry name" value="alpha/beta hydrolase"/>
    <property type="match status" value="1"/>
</dbReference>
<protein>
    <recommendedName>
        <fullName evidence="9">Hepatic triacylglycerol lipase</fullName>
        <ecNumber evidence="8">3.1.1.3</ecNumber>
        <ecNumber evidence="6">3.1.1.32</ecNumber>
        <ecNumber evidence="7">3.1.1.5</ecNumber>
    </recommendedName>
    <alternativeName>
        <fullName evidence="19">Lipase member C</fullName>
    </alternativeName>
    <alternativeName>
        <fullName evidence="18">Lysophospholipase</fullName>
    </alternativeName>
    <alternativeName>
        <fullName evidence="20">Phospholipase A1</fullName>
    </alternativeName>
</protein>
<comment type="subunit">
    <text evidence="5">Homodimer.</text>
</comment>
<keyword evidence="33" id="KW-0479">Metal-binding</keyword>
<evidence type="ECO:0000256" key="14">
    <source>
        <dbReference type="ARBA" id="ARBA00022850"/>
    </source>
</evidence>
<dbReference type="OMA" id="FVRCKED"/>
<evidence type="ECO:0000256" key="10">
    <source>
        <dbReference type="ARBA" id="ARBA00022525"/>
    </source>
</evidence>
<evidence type="ECO:0000313" key="40">
    <source>
        <dbReference type="Proteomes" id="UP000002280"/>
    </source>
</evidence>
<keyword evidence="12 37" id="KW-0732">Signal</keyword>
<dbReference type="InterPro" id="IPR002333">
    <property type="entry name" value="Lipase_hep"/>
</dbReference>
<keyword evidence="14" id="KW-0345">HDL</keyword>
<dbReference type="Pfam" id="PF00151">
    <property type="entry name" value="Lipase"/>
    <property type="match status" value="1"/>
</dbReference>
<evidence type="ECO:0000256" key="29">
    <source>
        <dbReference type="ARBA" id="ARBA00048656"/>
    </source>
</evidence>
<dbReference type="GO" id="GO:0034372">
    <property type="term" value="P:very-low-density lipoprotein particle remodeling"/>
    <property type="evidence" value="ECO:0007669"/>
    <property type="project" value="Ensembl"/>
</dbReference>
<dbReference type="GO" id="GO:0008203">
    <property type="term" value="P:cholesterol metabolic process"/>
    <property type="evidence" value="ECO:0007669"/>
    <property type="project" value="Ensembl"/>
</dbReference>
<dbReference type="InterPro" id="IPR013818">
    <property type="entry name" value="Lipase"/>
</dbReference>
<comment type="similarity">
    <text evidence="4 35">Belongs to the AB hydrolase superfamily. Lipase family.</text>
</comment>
<keyword evidence="40" id="KW-1185">Reference proteome</keyword>
<evidence type="ECO:0000256" key="27">
    <source>
        <dbReference type="ARBA" id="ARBA00048382"/>
    </source>
</evidence>
<name>F6PXQ2_MONDO</name>
<evidence type="ECO:0000256" key="37">
    <source>
        <dbReference type="SAM" id="SignalP"/>
    </source>
</evidence>
<dbReference type="SMART" id="SM00308">
    <property type="entry name" value="LH2"/>
    <property type="match status" value="1"/>
</dbReference>
<comment type="caution">
    <text evidence="34">Lacks conserved residue(s) required for the propagation of feature annotation.</text>
</comment>
<dbReference type="GO" id="GO:0005615">
    <property type="term" value="C:extracellular space"/>
    <property type="evidence" value="ECO:0000318"/>
    <property type="project" value="GO_Central"/>
</dbReference>
<evidence type="ECO:0000256" key="7">
    <source>
        <dbReference type="ARBA" id="ARBA00013274"/>
    </source>
</evidence>
<dbReference type="eggNOG" id="ENOG502QVTG">
    <property type="taxonomic scope" value="Eukaryota"/>
</dbReference>
<dbReference type="PRINTS" id="PR00821">
    <property type="entry name" value="TAGLIPASE"/>
</dbReference>
<dbReference type="InterPro" id="IPR000734">
    <property type="entry name" value="TAG_lipase"/>
</dbReference>
<evidence type="ECO:0000256" key="30">
    <source>
        <dbReference type="ARBA" id="ARBA00049452"/>
    </source>
</evidence>
<keyword evidence="11" id="KW-0358">Heparin-binding</keyword>
<dbReference type="InterPro" id="IPR033906">
    <property type="entry name" value="Lipase_N"/>
</dbReference>
<dbReference type="FunCoup" id="F6PXQ2">
    <property type="interactions" value="106"/>
</dbReference>
<dbReference type="EC" id="3.1.1.5" evidence="7"/>
<evidence type="ECO:0000256" key="33">
    <source>
        <dbReference type="PIRSR" id="PIRSR000865-2"/>
    </source>
</evidence>
<reference evidence="39 40" key="1">
    <citation type="journal article" date="2007" name="Nature">
        <title>Genome of the marsupial Monodelphis domestica reveals innovation in non-coding sequences.</title>
        <authorList>
            <person name="Mikkelsen T.S."/>
            <person name="Wakefield M.J."/>
            <person name="Aken B."/>
            <person name="Amemiya C.T."/>
            <person name="Chang J.L."/>
            <person name="Duke S."/>
            <person name="Garber M."/>
            <person name="Gentles A.J."/>
            <person name="Goodstadt L."/>
            <person name="Heger A."/>
            <person name="Jurka J."/>
            <person name="Kamal M."/>
            <person name="Mauceli E."/>
            <person name="Searle S.M."/>
            <person name="Sharpe T."/>
            <person name="Baker M.L."/>
            <person name="Batzer M.A."/>
            <person name="Benos P.V."/>
            <person name="Belov K."/>
            <person name="Clamp M."/>
            <person name="Cook A."/>
            <person name="Cuff J."/>
            <person name="Das R."/>
            <person name="Davidow L."/>
            <person name="Deakin J.E."/>
            <person name="Fazzari M.J."/>
            <person name="Glass J.L."/>
            <person name="Grabherr M."/>
            <person name="Greally J.M."/>
            <person name="Gu W."/>
            <person name="Hore T.A."/>
            <person name="Huttley G.A."/>
            <person name="Kleber M."/>
            <person name="Jirtle R.L."/>
            <person name="Koina E."/>
            <person name="Lee J.T."/>
            <person name="Mahony S."/>
            <person name="Marra M.A."/>
            <person name="Miller R.D."/>
            <person name="Nicholls R.D."/>
            <person name="Oda M."/>
            <person name="Papenfuss A.T."/>
            <person name="Parra Z.E."/>
            <person name="Pollock D.D."/>
            <person name="Ray D.A."/>
            <person name="Schein J.E."/>
            <person name="Speed T.P."/>
            <person name="Thompson K."/>
            <person name="VandeBerg J.L."/>
            <person name="Wade C.M."/>
            <person name="Walker J.A."/>
            <person name="Waters P.D."/>
            <person name="Webber C."/>
            <person name="Weidman J.R."/>
            <person name="Xie X."/>
            <person name="Zody M.C."/>
            <person name="Baldwin J."/>
            <person name="Abdouelleil A."/>
            <person name="Abdulkadir J."/>
            <person name="Abebe A."/>
            <person name="Abera B."/>
            <person name="Abreu J."/>
            <person name="Acer S.C."/>
            <person name="Aftuck L."/>
            <person name="Alexander A."/>
            <person name="An P."/>
            <person name="Anderson E."/>
            <person name="Anderson S."/>
            <person name="Arachi H."/>
            <person name="Azer M."/>
            <person name="Bachantsang P."/>
            <person name="Barry A."/>
            <person name="Bayul T."/>
            <person name="Berlin A."/>
            <person name="Bessette D."/>
            <person name="Bloom T."/>
            <person name="Bloom T."/>
            <person name="Boguslavskiy L."/>
            <person name="Bonnet C."/>
            <person name="Boukhgalter B."/>
            <person name="Bourzgui I."/>
            <person name="Brown A."/>
            <person name="Cahill P."/>
            <person name="Channer S."/>
            <person name="Cheshatsang Y."/>
            <person name="Chuda L."/>
            <person name="Citroen M."/>
            <person name="Collymore A."/>
            <person name="Cooke P."/>
            <person name="Costello M."/>
            <person name="D'Aco K."/>
            <person name="Daza R."/>
            <person name="De Haan G."/>
            <person name="DeGray S."/>
            <person name="DeMaso C."/>
            <person name="Dhargay N."/>
            <person name="Dooley K."/>
            <person name="Dooley E."/>
            <person name="Doricent M."/>
            <person name="Dorje P."/>
            <person name="Dorjee K."/>
            <person name="Dupes A."/>
            <person name="Elong R."/>
            <person name="Falk J."/>
            <person name="Farina A."/>
            <person name="Faro S."/>
            <person name="Ferguson D."/>
            <person name="Fisher S."/>
            <person name="Foley C.D."/>
            <person name="Franke A."/>
            <person name="Friedrich D."/>
            <person name="Gadbois L."/>
            <person name="Gearin G."/>
            <person name="Gearin C.R."/>
            <person name="Giannoukos G."/>
            <person name="Goode T."/>
            <person name="Graham J."/>
            <person name="Grandbois E."/>
            <person name="Grewal S."/>
            <person name="Gyaltsen K."/>
            <person name="Hafez N."/>
            <person name="Hagos B."/>
            <person name="Hall J."/>
            <person name="Henson C."/>
            <person name="Hollinger A."/>
            <person name="Honan T."/>
            <person name="Huard M.D."/>
            <person name="Hughes L."/>
            <person name="Hurhula B."/>
            <person name="Husby M.E."/>
            <person name="Kamat A."/>
            <person name="Kanga B."/>
            <person name="Kashin S."/>
            <person name="Khazanovich D."/>
            <person name="Kisner P."/>
            <person name="Lance K."/>
            <person name="Lara M."/>
            <person name="Lee W."/>
            <person name="Lennon N."/>
            <person name="Letendre F."/>
            <person name="LeVine R."/>
            <person name="Lipovsky A."/>
            <person name="Liu X."/>
            <person name="Liu J."/>
            <person name="Liu S."/>
            <person name="Lokyitsang T."/>
            <person name="Lokyitsang Y."/>
            <person name="Lubonja R."/>
            <person name="Lui A."/>
            <person name="MacDonald P."/>
            <person name="Magnisalis V."/>
            <person name="Maru K."/>
            <person name="Matthews C."/>
            <person name="McCusker W."/>
            <person name="McDonough S."/>
            <person name="Mehta T."/>
            <person name="Meldrim J."/>
            <person name="Meneus L."/>
            <person name="Mihai O."/>
            <person name="Mihalev A."/>
            <person name="Mihova T."/>
            <person name="Mittelman R."/>
            <person name="Mlenga V."/>
            <person name="Montmayeur A."/>
            <person name="Mulrain L."/>
            <person name="Navidi A."/>
            <person name="Naylor J."/>
            <person name="Negash T."/>
            <person name="Nguyen T."/>
            <person name="Nguyen N."/>
            <person name="Nicol R."/>
            <person name="Norbu C."/>
            <person name="Norbu N."/>
            <person name="Novod N."/>
            <person name="O'Neill B."/>
            <person name="Osman S."/>
            <person name="Markiewicz E."/>
            <person name="Oyono O.L."/>
            <person name="Patti C."/>
            <person name="Phunkhang P."/>
            <person name="Pierre F."/>
            <person name="Priest M."/>
            <person name="Raghuraman S."/>
            <person name="Rege F."/>
            <person name="Reyes R."/>
            <person name="Rise C."/>
            <person name="Rogov P."/>
            <person name="Ross K."/>
            <person name="Ryan E."/>
            <person name="Settipalli S."/>
            <person name="Shea T."/>
            <person name="Sherpa N."/>
            <person name="Shi L."/>
            <person name="Shih D."/>
            <person name="Sparrow T."/>
            <person name="Spaulding J."/>
            <person name="Stalker J."/>
            <person name="Stange-Thomann N."/>
            <person name="Stavropoulos S."/>
            <person name="Stone C."/>
            <person name="Strader C."/>
            <person name="Tesfaye S."/>
            <person name="Thomson T."/>
            <person name="Thoulutsang Y."/>
            <person name="Thoulutsang D."/>
            <person name="Topham K."/>
            <person name="Topping I."/>
            <person name="Tsamla T."/>
            <person name="Vassiliev H."/>
            <person name="Vo A."/>
            <person name="Wangchuk T."/>
            <person name="Wangdi T."/>
            <person name="Weiand M."/>
            <person name="Wilkinson J."/>
            <person name="Wilson A."/>
            <person name="Yadav S."/>
            <person name="Young G."/>
            <person name="Yu Q."/>
            <person name="Zembek L."/>
            <person name="Zhong D."/>
            <person name="Zimmer A."/>
            <person name="Zwirko Z."/>
            <person name="Jaffe D.B."/>
            <person name="Alvarez P."/>
            <person name="Brockman W."/>
            <person name="Butler J."/>
            <person name="Chin C."/>
            <person name="Gnerre S."/>
            <person name="MacCallum I."/>
            <person name="Graves J.A."/>
            <person name="Ponting C.P."/>
            <person name="Breen M."/>
            <person name="Samollow P.B."/>
            <person name="Lander E.S."/>
            <person name="Lindblad-Toh K."/>
        </authorList>
    </citation>
    <scope>NUCLEOTIDE SEQUENCE [LARGE SCALE GENOMIC DNA]</scope>
</reference>
<evidence type="ECO:0000256" key="11">
    <source>
        <dbReference type="ARBA" id="ARBA00022674"/>
    </source>
</evidence>
<dbReference type="KEGG" id="mdo:100027348"/>
<dbReference type="CTD" id="3990"/>
<dbReference type="GO" id="GO:0034375">
    <property type="term" value="P:high-density lipoprotein particle remodeling"/>
    <property type="evidence" value="ECO:0000318"/>
    <property type="project" value="GO_Central"/>
</dbReference>
<evidence type="ECO:0000256" key="6">
    <source>
        <dbReference type="ARBA" id="ARBA00013179"/>
    </source>
</evidence>
<feature type="signal peptide" evidence="37">
    <location>
        <begin position="1"/>
        <end position="21"/>
    </location>
</feature>
<keyword evidence="16" id="KW-0443">Lipid metabolism</keyword>
<keyword evidence="13" id="KW-0378">Hydrolase</keyword>
<evidence type="ECO:0000256" key="36">
    <source>
        <dbReference type="SAM" id="MobiDB-lite"/>
    </source>
</evidence>
<dbReference type="FunFam" id="2.60.60.20:FF:000010">
    <property type="entry name" value="hepatic triacylglycerol lipase"/>
    <property type="match status" value="1"/>
</dbReference>
<dbReference type="GO" id="GO:0042632">
    <property type="term" value="P:cholesterol homeostasis"/>
    <property type="evidence" value="ECO:0000318"/>
    <property type="project" value="GO_Central"/>
</dbReference>
<feature type="active site" description="Charge relay system" evidence="32">
    <location>
        <position position="219"/>
    </location>
</feature>
<accession>F6PXQ2</accession>
<keyword evidence="15" id="KW-0442">Lipid degradation</keyword>
<comment type="catalytic activity">
    <reaction evidence="22">
        <text>1,2-di-(9Z-octadecenoyl)-sn-glycero-3-phosphocholine + H2O = (9Z-octadecenoyl)-sn-glycero-3-phosphocholine + (9Z)-octadecenoate + H(+)</text>
        <dbReference type="Rhea" id="RHEA:38699"/>
        <dbReference type="ChEBI" id="CHEBI:15377"/>
        <dbReference type="ChEBI" id="CHEBI:15378"/>
        <dbReference type="ChEBI" id="CHEBI:30823"/>
        <dbReference type="ChEBI" id="CHEBI:74669"/>
        <dbReference type="ChEBI" id="CHEBI:76083"/>
    </reaction>
    <physiologicalReaction direction="left-to-right" evidence="22">
        <dbReference type="Rhea" id="RHEA:38700"/>
    </physiologicalReaction>
</comment>
<comment type="catalytic activity">
    <reaction evidence="2">
        <text>a triacylglycerol + H2O = a diacylglycerol + a fatty acid + H(+)</text>
        <dbReference type="Rhea" id="RHEA:12044"/>
        <dbReference type="ChEBI" id="CHEBI:15377"/>
        <dbReference type="ChEBI" id="CHEBI:15378"/>
        <dbReference type="ChEBI" id="CHEBI:17855"/>
        <dbReference type="ChEBI" id="CHEBI:18035"/>
        <dbReference type="ChEBI" id="CHEBI:28868"/>
        <dbReference type="EC" id="3.1.1.3"/>
    </reaction>
</comment>
<evidence type="ECO:0000256" key="26">
    <source>
        <dbReference type="ARBA" id="ARBA00048377"/>
    </source>
</evidence>
<dbReference type="GO" id="GO:0004465">
    <property type="term" value="F:lipoprotein lipase activity"/>
    <property type="evidence" value="ECO:0000318"/>
    <property type="project" value="GO_Central"/>
</dbReference>
<evidence type="ECO:0000256" key="20">
    <source>
        <dbReference type="ARBA" id="ARBA00031180"/>
    </source>
</evidence>
<dbReference type="GO" id="GO:0070328">
    <property type="term" value="P:triglyceride homeostasis"/>
    <property type="evidence" value="ECO:0007669"/>
    <property type="project" value="Ensembl"/>
</dbReference>
<dbReference type="GO" id="GO:0019433">
    <property type="term" value="P:triglyceride catabolic process"/>
    <property type="evidence" value="ECO:0000318"/>
    <property type="project" value="GO_Central"/>
</dbReference>
<dbReference type="GeneTree" id="ENSGT00940000157602"/>
<dbReference type="PROSITE" id="PS50095">
    <property type="entry name" value="PLAT"/>
    <property type="match status" value="1"/>
</dbReference>
<evidence type="ECO:0000313" key="39">
    <source>
        <dbReference type="Ensembl" id="ENSMODP00000010816.2"/>
    </source>
</evidence>
<evidence type="ECO:0000256" key="18">
    <source>
        <dbReference type="ARBA" id="ARBA00029723"/>
    </source>
</evidence>
<dbReference type="GO" id="GO:0046872">
    <property type="term" value="F:metal ion binding"/>
    <property type="evidence" value="ECO:0007669"/>
    <property type="project" value="UniProtKB-KW"/>
</dbReference>
<dbReference type="GO" id="GO:0030301">
    <property type="term" value="P:cholesterol transport"/>
    <property type="evidence" value="ECO:0007669"/>
    <property type="project" value="Ensembl"/>
</dbReference>
<dbReference type="OrthoDB" id="199913at2759"/>
<comment type="catalytic activity">
    <reaction evidence="27">
        <text>1,2-di-(9Z-octadecenoyl)-sn-glycerol + H2O = 2-(9Z-octadecenoyl)-glycerol + (9Z)-octadecenoate + H(+)</text>
        <dbReference type="Rhea" id="RHEA:38511"/>
        <dbReference type="ChEBI" id="CHEBI:15377"/>
        <dbReference type="ChEBI" id="CHEBI:15378"/>
        <dbReference type="ChEBI" id="CHEBI:30823"/>
        <dbReference type="ChEBI" id="CHEBI:52333"/>
        <dbReference type="ChEBI" id="CHEBI:73990"/>
    </reaction>
    <physiologicalReaction direction="left-to-right" evidence="27">
        <dbReference type="Rhea" id="RHEA:38512"/>
    </physiologicalReaction>
</comment>
<evidence type="ECO:0000256" key="22">
    <source>
        <dbReference type="ARBA" id="ARBA00047643"/>
    </source>
</evidence>
<comment type="function">
    <text evidence="21">Catalyzes the hydrolysis of triglycerides and phospholipids present in circulating plasma lipoproteins, including chylomicrons, intermediate density lipoproteins (IDL), low density lipoproteins (LDL) of large size and high density lipoproteins (HDL), releasing free fatty acids (FFA) and smaller lipoprotein particles. Also exhibits lysophospholipase activity. Can hydrolyze both neutral lipid and phospholipid substrates but shows a greater binding affinity for neutral lipid substrates than phospholipid substrates. In native LDL, preferentially hydrolyzes the phosphatidylcholine species containing polyunsaturated fatty acids at sn-2 position.</text>
</comment>
<feature type="domain" description="PLAT" evidence="38">
    <location>
        <begin position="377"/>
        <end position="511"/>
    </location>
</feature>
<evidence type="ECO:0000256" key="15">
    <source>
        <dbReference type="ARBA" id="ARBA00022963"/>
    </source>
</evidence>
<dbReference type="InterPro" id="IPR036392">
    <property type="entry name" value="PLAT/LH2_dom_sf"/>
</dbReference>
<dbReference type="FunFam" id="3.40.50.1820:FF:000101">
    <property type="entry name" value="Hepatic triacylglycerol lipase"/>
    <property type="match status" value="1"/>
</dbReference>
<comment type="catalytic activity">
    <reaction evidence="28">
        <text>1,2,3-tri-(9Z-octadecenoyl)-glycerol + H2O = di-(9Z)-octadecenoylglycerol + (9Z)-octadecenoate + H(+)</text>
        <dbReference type="Rhea" id="RHEA:38575"/>
        <dbReference type="ChEBI" id="CHEBI:15377"/>
        <dbReference type="ChEBI" id="CHEBI:15378"/>
        <dbReference type="ChEBI" id="CHEBI:30823"/>
        <dbReference type="ChEBI" id="CHEBI:53753"/>
        <dbReference type="ChEBI" id="CHEBI:75945"/>
    </reaction>
    <physiologicalReaction direction="left-to-right" evidence="28">
        <dbReference type="Rhea" id="RHEA:38576"/>
    </physiologicalReaction>
</comment>
<sequence length="524" mass="60073">MERSLWASLFLLFSFLVQLNAYGRTPDPDEKMEVSSHQTTCPSSHKLCGTKHSTPEAARKSPQKMEIKSLKTETRFLLYSTENGDSCQIHLHHLDTLDRCSFNSSLPLVIIVHGWSVDGILEKWIWQMATALRSQKSNQVNVIVADWMTLAHQHYAVAVRNTRHVGQEIANFLEWLEEAIQFSRSNVHLIGYSLGAHVSGFAGSYINGTNKIGRITGLDAAGPLFEGTSPTERLSPDDADFVDAIHTFTQEHMGLSVGIKQPVAHYDFYPNGGTFQPGCHFLLMYRHIAQRGFHGITETVKCAHERSVHLFIDSILNEHMQSIGYWCSDMNTFNKGLCLDCKKGRCNTLGYHIRKQRQQKSKKLFLVTQAHVPFKVYHYQFKIQFIKQTEEPIEPTFTMTLIGTKKDTHNLPITLVEEIKGNKTYSLLITLDLDIGELTMINFTWKKTAMWANVWDTFHTIIPWATEPQNPQFMIKQIRVKAGETQKKMKFCSQNMDDVQLYRNQEKTFVRCEEGSKPQNQRLR</sequence>
<dbReference type="PANTHER" id="PTHR11610:SF2">
    <property type="entry name" value="HEPATIC TRIACYLGLYCEROL LIPASE"/>
    <property type="match status" value="1"/>
</dbReference>
<comment type="subcellular location">
    <subcellularLocation>
        <location evidence="3">Secreted</location>
    </subcellularLocation>
</comment>
<dbReference type="InterPro" id="IPR016272">
    <property type="entry name" value="Lipase_LIPH"/>
</dbReference>
<dbReference type="InterPro" id="IPR001024">
    <property type="entry name" value="PLAT/LH2_dom"/>
</dbReference>
<evidence type="ECO:0000256" key="35">
    <source>
        <dbReference type="RuleBase" id="RU004262"/>
    </source>
</evidence>
<dbReference type="SUPFAM" id="SSF53474">
    <property type="entry name" value="alpha/beta-Hydrolases"/>
    <property type="match status" value="1"/>
</dbReference>
<evidence type="ECO:0000256" key="31">
    <source>
        <dbReference type="ARBA" id="ARBA00049531"/>
    </source>
</evidence>
<comment type="catalytic activity">
    <reaction evidence="23">
        <text>1,2-dihexadecanoyl-sn-glycero-3-phosphocholine + H2O = hexadecanoyl-sn-glycero-3-phosphocholine + hexadecanoate + H(+)</text>
        <dbReference type="Rhea" id="RHEA:41384"/>
        <dbReference type="ChEBI" id="CHEBI:7896"/>
        <dbReference type="ChEBI" id="CHEBI:15377"/>
        <dbReference type="ChEBI" id="CHEBI:15378"/>
        <dbReference type="ChEBI" id="CHEBI:64563"/>
        <dbReference type="ChEBI" id="CHEBI:72999"/>
    </reaction>
    <physiologicalReaction direction="left-to-right" evidence="23">
        <dbReference type="Rhea" id="RHEA:41385"/>
    </physiologicalReaction>
</comment>
<comment type="catalytic activity">
    <reaction evidence="24">
        <text>1,3-di-(9Z-octadecenoyl)-glycerol + H2O = 3-(9Z-octadecenoyl)-sn-glycerol + (9Z)-octadecenoate + H(+)</text>
        <dbReference type="Rhea" id="RHEA:38651"/>
        <dbReference type="ChEBI" id="CHEBI:15377"/>
        <dbReference type="ChEBI" id="CHEBI:15378"/>
        <dbReference type="ChEBI" id="CHEBI:30823"/>
        <dbReference type="ChEBI" id="CHEBI:75735"/>
        <dbReference type="ChEBI" id="CHEBI:75938"/>
    </reaction>
    <physiologicalReaction direction="left-to-right" evidence="24">
        <dbReference type="Rhea" id="RHEA:38652"/>
    </physiologicalReaction>
</comment>
<evidence type="ECO:0000256" key="8">
    <source>
        <dbReference type="ARBA" id="ARBA00013279"/>
    </source>
</evidence>
<evidence type="ECO:0000256" key="28">
    <source>
        <dbReference type="ARBA" id="ARBA00048386"/>
    </source>
</evidence>
<feature type="active site" description="Charge relay system" evidence="32">
    <location>
        <position position="304"/>
    </location>
</feature>
<dbReference type="InterPro" id="IPR029058">
    <property type="entry name" value="AB_hydrolase_fold"/>
</dbReference>
<dbReference type="GO" id="GO:0008970">
    <property type="term" value="F:phospholipase A1 activity"/>
    <property type="evidence" value="ECO:0000318"/>
    <property type="project" value="GO_Central"/>
</dbReference>
<reference evidence="39" key="2">
    <citation type="submission" date="2025-08" db="UniProtKB">
        <authorList>
            <consortium name="Ensembl"/>
        </authorList>
    </citation>
    <scope>IDENTIFICATION</scope>
</reference>
<evidence type="ECO:0000256" key="2">
    <source>
        <dbReference type="ARBA" id="ARBA00001024"/>
    </source>
</evidence>
<reference evidence="39" key="3">
    <citation type="submission" date="2025-09" db="UniProtKB">
        <authorList>
            <consortium name="Ensembl"/>
        </authorList>
    </citation>
    <scope>IDENTIFICATION</scope>
</reference>
<dbReference type="GO" id="GO:0034185">
    <property type="term" value="F:apolipoprotein binding"/>
    <property type="evidence" value="ECO:0000318"/>
    <property type="project" value="GO_Central"/>
</dbReference>
<comment type="catalytic activity">
    <reaction evidence="31">
        <text>a 1-acyl-sn-glycero-3-phosphocholine + H2O = sn-glycerol 3-phosphocholine + a fatty acid + H(+)</text>
        <dbReference type="Rhea" id="RHEA:15177"/>
        <dbReference type="ChEBI" id="CHEBI:15377"/>
        <dbReference type="ChEBI" id="CHEBI:15378"/>
        <dbReference type="ChEBI" id="CHEBI:16870"/>
        <dbReference type="ChEBI" id="CHEBI:28868"/>
        <dbReference type="ChEBI" id="CHEBI:58168"/>
        <dbReference type="EC" id="3.1.1.5"/>
    </reaction>
</comment>
<evidence type="ECO:0000256" key="25">
    <source>
        <dbReference type="ARBA" id="ARBA00048284"/>
    </source>
</evidence>
<dbReference type="Bgee" id="ENSMODG00000008689">
    <property type="expression patterns" value="Expressed in placenta and 16 other cell types or tissues"/>
</dbReference>
<dbReference type="GO" id="GO:0034374">
    <property type="term" value="P:low-density lipoprotein particle remodeling"/>
    <property type="evidence" value="ECO:0007669"/>
    <property type="project" value="Ensembl"/>
</dbReference>
<dbReference type="GO" id="GO:0034364">
    <property type="term" value="C:high-density lipoprotein particle"/>
    <property type="evidence" value="ECO:0007669"/>
    <property type="project" value="UniProtKB-KW"/>
</dbReference>
<dbReference type="AlphaFoldDB" id="F6PXQ2"/>
<comment type="catalytic activity">
    <reaction evidence="1">
        <text>a 1,2-diacyl-sn-glycero-3-phosphocholine + H2O = a 2-acyl-sn-glycero-3-phosphocholine + a fatty acid + H(+)</text>
        <dbReference type="Rhea" id="RHEA:18689"/>
        <dbReference type="ChEBI" id="CHEBI:15377"/>
        <dbReference type="ChEBI" id="CHEBI:15378"/>
        <dbReference type="ChEBI" id="CHEBI:28868"/>
        <dbReference type="ChEBI" id="CHEBI:57643"/>
        <dbReference type="ChEBI" id="CHEBI:57875"/>
        <dbReference type="EC" id="3.1.1.32"/>
    </reaction>
</comment>
<dbReference type="Pfam" id="PF01477">
    <property type="entry name" value="PLAT"/>
    <property type="match status" value="1"/>
</dbReference>
<gene>
    <name evidence="39" type="primary">LIPC</name>
</gene>
<dbReference type="Gene3D" id="2.60.60.20">
    <property type="entry name" value="PLAT/LH2 domain"/>
    <property type="match status" value="1"/>
</dbReference>
<evidence type="ECO:0000256" key="4">
    <source>
        <dbReference type="ARBA" id="ARBA00010701"/>
    </source>
</evidence>
<evidence type="ECO:0000256" key="34">
    <source>
        <dbReference type="PROSITE-ProRule" id="PRU00152"/>
    </source>
</evidence>
<feature type="active site" description="Charge relay system" evidence="32">
    <location>
        <position position="193"/>
    </location>
</feature>
<dbReference type="Proteomes" id="UP000002280">
    <property type="component" value="Chromosome 1"/>
</dbReference>
<dbReference type="GO" id="GO:0006633">
    <property type="term" value="P:fatty acid biosynthetic process"/>
    <property type="evidence" value="ECO:0000318"/>
    <property type="project" value="GO_Central"/>
</dbReference>
<keyword evidence="33" id="KW-0106">Calcium</keyword>
<dbReference type="Ensembl" id="ENSMODT00000011029.3">
    <property type="protein sequence ID" value="ENSMODP00000010816.2"/>
    <property type="gene ID" value="ENSMODG00000008689.3"/>
</dbReference>
<comment type="catalytic activity">
    <reaction evidence="25">
        <text>1-(9Z-octadecenoyl)-sn-glycero-3-phospho-L-serine + H2O = sn-glycero-3-phospho-L-serine + (9Z)-octadecenoate + H(+)</text>
        <dbReference type="Rhea" id="RHEA:40499"/>
        <dbReference type="ChEBI" id="CHEBI:15377"/>
        <dbReference type="ChEBI" id="CHEBI:15378"/>
        <dbReference type="ChEBI" id="CHEBI:30823"/>
        <dbReference type="ChEBI" id="CHEBI:64765"/>
        <dbReference type="ChEBI" id="CHEBI:74617"/>
    </reaction>
    <physiologicalReaction direction="left-to-right" evidence="25">
        <dbReference type="Rhea" id="RHEA:40500"/>
    </physiologicalReaction>
</comment>
<feature type="compositionally biased region" description="Basic and acidic residues" evidence="36">
    <location>
        <begin position="53"/>
        <end position="62"/>
    </location>
</feature>
<organism evidence="39 40">
    <name type="scientific">Monodelphis domestica</name>
    <name type="common">Gray short-tailed opossum</name>
    <dbReference type="NCBI Taxonomy" id="13616"/>
    <lineage>
        <taxon>Eukaryota</taxon>
        <taxon>Metazoa</taxon>
        <taxon>Chordata</taxon>
        <taxon>Craniata</taxon>
        <taxon>Vertebrata</taxon>
        <taxon>Euteleostomi</taxon>
        <taxon>Mammalia</taxon>
        <taxon>Metatheria</taxon>
        <taxon>Didelphimorphia</taxon>
        <taxon>Didelphidae</taxon>
        <taxon>Monodelphis</taxon>
    </lineage>
</organism>
<proteinExistence type="inferred from homology"/>
<dbReference type="EC" id="3.1.1.32" evidence="6"/>
<comment type="catalytic activity">
    <reaction evidence="26">
        <text>1,2,3-tributanoylglycerol + H2O = dibutanoylglycerol + butanoate + H(+)</text>
        <dbReference type="Rhea" id="RHEA:40475"/>
        <dbReference type="ChEBI" id="CHEBI:15377"/>
        <dbReference type="ChEBI" id="CHEBI:15378"/>
        <dbReference type="ChEBI" id="CHEBI:17968"/>
        <dbReference type="ChEBI" id="CHEBI:35020"/>
        <dbReference type="ChEBI" id="CHEBI:76478"/>
    </reaction>
    <physiologicalReaction direction="left-to-right" evidence="26">
        <dbReference type="Rhea" id="RHEA:40476"/>
    </physiologicalReaction>
</comment>
<evidence type="ECO:0000256" key="5">
    <source>
        <dbReference type="ARBA" id="ARBA00011738"/>
    </source>
</evidence>
<keyword evidence="17" id="KW-0325">Glycoprotein</keyword>
<dbReference type="GO" id="GO:0004622">
    <property type="term" value="F:phosphatidylcholine lysophospholipase activity"/>
    <property type="evidence" value="ECO:0007669"/>
    <property type="project" value="UniProtKB-EC"/>
</dbReference>
<comment type="catalytic activity">
    <reaction evidence="30">
        <text>1,2,3-tri-(9Z-octadecenoyl)-glycerol + H2O = 2,3-di-(9Z)-octadecenoyl-sn-glycerol + (9Z)-octadecenoate + H(+)</text>
        <dbReference type="Rhea" id="RHEA:38391"/>
        <dbReference type="ChEBI" id="CHEBI:15377"/>
        <dbReference type="ChEBI" id="CHEBI:15378"/>
        <dbReference type="ChEBI" id="CHEBI:30823"/>
        <dbReference type="ChEBI" id="CHEBI:53753"/>
        <dbReference type="ChEBI" id="CHEBI:75824"/>
    </reaction>
    <physiologicalReaction direction="left-to-right" evidence="30">
        <dbReference type="Rhea" id="RHEA:38392"/>
    </physiologicalReaction>
</comment>
<dbReference type="GeneID" id="100027348"/>
<evidence type="ECO:0000259" key="38">
    <source>
        <dbReference type="PROSITE" id="PS50095"/>
    </source>
</evidence>
<evidence type="ECO:0000256" key="16">
    <source>
        <dbReference type="ARBA" id="ARBA00023098"/>
    </source>
</evidence>
<dbReference type="GO" id="GO:0008201">
    <property type="term" value="F:heparin binding"/>
    <property type="evidence" value="ECO:0007669"/>
    <property type="project" value="UniProtKB-KW"/>
</dbReference>
<dbReference type="STRING" id="13616.ENSMODP00000010816"/>
<keyword evidence="10" id="KW-0964">Secreted</keyword>
<evidence type="ECO:0000256" key="23">
    <source>
        <dbReference type="ARBA" id="ARBA00047668"/>
    </source>
</evidence>
<evidence type="ECO:0000256" key="32">
    <source>
        <dbReference type="PIRSR" id="PIRSR000865-1"/>
    </source>
</evidence>
<evidence type="ECO:0000256" key="12">
    <source>
        <dbReference type="ARBA" id="ARBA00022729"/>
    </source>
</evidence>
<dbReference type="PRINTS" id="PR00824">
    <property type="entry name" value="HEPLIPASE"/>
</dbReference>
<evidence type="ECO:0000256" key="17">
    <source>
        <dbReference type="ARBA" id="ARBA00023180"/>
    </source>
</evidence>
<evidence type="ECO:0000256" key="1">
    <source>
        <dbReference type="ARBA" id="ARBA00000111"/>
    </source>
</evidence>
<comment type="catalytic activity">
    <reaction evidence="29">
        <text>1-hexadecanoyl-sn-glycero-3-phosphocholine + H2O = sn-glycerol 3-phosphocholine + hexadecanoate + H(+)</text>
        <dbReference type="Rhea" id="RHEA:40435"/>
        <dbReference type="ChEBI" id="CHEBI:7896"/>
        <dbReference type="ChEBI" id="CHEBI:15377"/>
        <dbReference type="ChEBI" id="CHEBI:15378"/>
        <dbReference type="ChEBI" id="CHEBI:16870"/>
        <dbReference type="ChEBI" id="CHEBI:72998"/>
    </reaction>
    <physiologicalReaction direction="left-to-right" evidence="29">
        <dbReference type="Rhea" id="RHEA:40436"/>
    </physiologicalReaction>
</comment>
<dbReference type="ESTHER" id="mondo-f6pxq2">
    <property type="family name" value="Hepatic_Lipase"/>
</dbReference>
<dbReference type="EC" id="3.1.1.3" evidence="8"/>
<feature type="binding site" evidence="33">
    <location>
        <position position="233"/>
    </location>
    <ligand>
        <name>Ca(2+)</name>
        <dbReference type="ChEBI" id="CHEBI:29108"/>
    </ligand>
</feature>